<dbReference type="EMBL" id="CP053985">
    <property type="protein sequence ID" value="QKH35084.1"/>
    <property type="molecule type" value="Genomic_DNA"/>
</dbReference>
<name>A0A7D4IJZ8_9BURK</name>
<dbReference type="Proteomes" id="UP000500970">
    <property type="component" value="Chromosome"/>
</dbReference>
<dbReference type="GO" id="GO:0005694">
    <property type="term" value="C:chromosome"/>
    <property type="evidence" value="ECO:0007669"/>
    <property type="project" value="TreeGrafter"/>
</dbReference>
<gene>
    <name evidence="2" type="ORF">FOC84_09075</name>
</gene>
<accession>A0A7D4IJZ8</accession>
<feature type="domain" description="RepB plasmid partition" evidence="1">
    <location>
        <begin position="101"/>
        <end position="282"/>
    </location>
</feature>
<dbReference type="RefSeq" id="WP_173144130.1">
    <property type="nucleotide sequence ID" value="NZ_CP053985.1"/>
</dbReference>
<reference evidence="2 3" key="1">
    <citation type="submission" date="2020-05" db="EMBL/GenBank/DDBJ databases">
        <title>FDA dAtabase for Regulatory Grade micrObial Sequences (FDA-ARGOS): Supporting development and validation of Infectious Disease Dx tests.</title>
        <authorList>
            <person name="Sproer C."/>
            <person name="Gronow S."/>
            <person name="Severitt S."/>
            <person name="Schroder I."/>
            <person name="Tallon L."/>
            <person name="Sadzewicz L."/>
            <person name="Zhao X."/>
            <person name="Vavikolanu K."/>
            <person name="Mehta A."/>
            <person name="Aluvathingal J."/>
            <person name="Nadendla S."/>
            <person name="Myers T."/>
            <person name="Yan Y."/>
            <person name="Sichtig H."/>
        </authorList>
    </citation>
    <scope>NUCLEOTIDE SEQUENCE [LARGE SCALE GENOMIC DNA]</scope>
    <source>
        <strain evidence="2 3">FDAARGOS_790</strain>
    </source>
</reference>
<proteinExistence type="predicted"/>
<dbReference type="InterPro" id="IPR011111">
    <property type="entry name" value="Plasmid_RepB"/>
</dbReference>
<dbReference type="GO" id="GO:0045881">
    <property type="term" value="P:positive regulation of sporulation resulting in formation of a cellular spore"/>
    <property type="evidence" value="ECO:0007669"/>
    <property type="project" value="TreeGrafter"/>
</dbReference>
<dbReference type="PANTHER" id="PTHR33375:SF1">
    <property type="entry name" value="CHROMOSOME-PARTITIONING PROTEIN PARB-RELATED"/>
    <property type="match status" value="1"/>
</dbReference>
<sequence>MNLPMLGFIPEPITLPLERILPSHKVQDGMLETRKFKQILSSIEEIGLIEPLTVGKAVPPGDMHVLLDGHIRMLALQRLCVNVAPCLVAIDDENYTYNNRLNRLSSIQEHLMIRRAVDRGVPKERLAKALNVDITSIVKKMNLLDGVCKEAAELLKEQHFSANLGAVLRKMRPTRQIECVELMVAANNMTVAYAQALIAATPKEMLVGETKPKKLAGLTPEQADKMEREMSNVFGQFKLFEQSYGQDVLNLVLAKGFLAKLLGNETIRRYLGRHQQGMLAEFERIVQTVSLEK</sequence>
<organism evidence="2 3">
    <name type="scientific">Achromobacter pestifer</name>
    <dbReference type="NCBI Taxonomy" id="1353889"/>
    <lineage>
        <taxon>Bacteria</taxon>
        <taxon>Pseudomonadati</taxon>
        <taxon>Pseudomonadota</taxon>
        <taxon>Betaproteobacteria</taxon>
        <taxon>Burkholderiales</taxon>
        <taxon>Alcaligenaceae</taxon>
        <taxon>Achromobacter</taxon>
    </lineage>
</organism>
<dbReference type="AlphaFoldDB" id="A0A7D4IJZ8"/>
<dbReference type="PANTHER" id="PTHR33375">
    <property type="entry name" value="CHROMOSOME-PARTITIONING PROTEIN PARB-RELATED"/>
    <property type="match status" value="1"/>
</dbReference>
<evidence type="ECO:0000259" key="1">
    <source>
        <dbReference type="Pfam" id="PF07506"/>
    </source>
</evidence>
<dbReference type="SUPFAM" id="SSF110849">
    <property type="entry name" value="ParB/Sulfiredoxin"/>
    <property type="match status" value="1"/>
</dbReference>
<protein>
    <submittedName>
        <fullName evidence="2">Chromosome partitioning protein ParB</fullName>
    </submittedName>
</protein>
<dbReference type="SUPFAM" id="SSF109709">
    <property type="entry name" value="KorB DNA-binding domain-like"/>
    <property type="match status" value="1"/>
</dbReference>
<dbReference type="Pfam" id="PF07506">
    <property type="entry name" value="RepB"/>
    <property type="match status" value="1"/>
</dbReference>
<keyword evidence="3" id="KW-1185">Reference proteome</keyword>
<dbReference type="Gene3D" id="3.90.1530.10">
    <property type="entry name" value="Conserved hypothetical protein from pyrococcus furiosus pfu- 392566-001, ParB domain"/>
    <property type="match status" value="1"/>
</dbReference>
<dbReference type="CDD" id="cd16387">
    <property type="entry name" value="ParB_N_Srx"/>
    <property type="match status" value="1"/>
</dbReference>
<dbReference type="GO" id="GO:0007059">
    <property type="term" value="P:chromosome segregation"/>
    <property type="evidence" value="ECO:0007669"/>
    <property type="project" value="TreeGrafter"/>
</dbReference>
<dbReference type="InterPro" id="IPR050336">
    <property type="entry name" value="Chromosome_partition/occlusion"/>
</dbReference>
<dbReference type="InterPro" id="IPR036086">
    <property type="entry name" value="ParB/Sulfiredoxin_sf"/>
</dbReference>
<dbReference type="KEGG" id="apes:FOC84_09075"/>
<evidence type="ECO:0000313" key="3">
    <source>
        <dbReference type="Proteomes" id="UP000500970"/>
    </source>
</evidence>
<evidence type="ECO:0000313" key="2">
    <source>
        <dbReference type="EMBL" id="QKH35084.1"/>
    </source>
</evidence>